<dbReference type="Pfam" id="PF18348">
    <property type="entry name" value="SH3_16"/>
    <property type="match status" value="1"/>
</dbReference>
<dbReference type="RefSeq" id="WP_379479923.1">
    <property type="nucleotide sequence ID" value="NZ_JBHLTL010000001.1"/>
</dbReference>
<accession>A0ABV6PF15</accession>
<evidence type="ECO:0000259" key="1">
    <source>
        <dbReference type="Pfam" id="PF18348"/>
    </source>
</evidence>
<feature type="domain" description="Bacterial dipeptidyl-peptidase SH3" evidence="1">
    <location>
        <begin position="103"/>
        <end position="131"/>
    </location>
</feature>
<proteinExistence type="predicted"/>
<dbReference type="EMBL" id="JBHLTL010000001">
    <property type="protein sequence ID" value="MFC0588423.1"/>
    <property type="molecule type" value="Genomic_DNA"/>
</dbReference>
<reference evidence="2 3" key="1">
    <citation type="submission" date="2024-09" db="EMBL/GenBank/DDBJ databases">
        <authorList>
            <person name="Sun Q."/>
            <person name="Mori K."/>
        </authorList>
    </citation>
    <scope>NUCLEOTIDE SEQUENCE [LARGE SCALE GENOMIC DNA]</scope>
    <source>
        <strain evidence="2 3">NCAIM B.02537</strain>
    </source>
</reference>
<keyword evidence="3" id="KW-1185">Reference proteome</keyword>
<gene>
    <name evidence="2" type="ORF">ACFFF7_03260</name>
</gene>
<evidence type="ECO:0000313" key="2">
    <source>
        <dbReference type="EMBL" id="MFC0588423.1"/>
    </source>
</evidence>
<dbReference type="Proteomes" id="UP001589943">
    <property type="component" value="Unassembled WGS sequence"/>
</dbReference>
<evidence type="ECO:0000313" key="3">
    <source>
        <dbReference type="Proteomes" id="UP001589943"/>
    </source>
</evidence>
<organism evidence="2 3">
    <name type="scientific">Novosphingobium aquiterrae</name>
    <dbReference type="NCBI Taxonomy" id="624388"/>
    <lineage>
        <taxon>Bacteria</taxon>
        <taxon>Pseudomonadati</taxon>
        <taxon>Pseudomonadota</taxon>
        <taxon>Alphaproteobacteria</taxon>
        <taxon>Sphingomonadales</taxon>
        <taxon>Sphingomonadaceae</taxon>
        <taxon>Novosphingobium</taxon>
    </lineage>
</organism>
<dbReference type="InterPro" id="IPR041382">
    <property type="entry name" value="SH3_16"/>
</dbReference>
<name>A0ABV6PF15_9SPHN</name>
<protein>
    <submittedName>
        <fullName evidence="2">SH3 domain-containing protein</fullName>
    </submittedName>
</protein>
<comment type="caution">
    <text evidence="2">The sequence shown here is derived from an EMBL/GenBank/DDBJ whole genome shotgun (WGS) entry which is preliminary data.</text>
</comment>
<sequence>MDNLLVGASGANRPIFRFEGPNTLPASAIPTEQLRLSGPSEKLDAPHWPVRGDLAHIRLAGRVFVPHYAVPMERQIVPAGAKLFALNSKESEVRATLGGNSLFNVLDVTGGWAWGQVGEDGFVGYVPVEALSAG</sequence>